<sequence length="617" mass="70122">MDVLGAQKPGDEGNKNKNKGKTPTKPKRYFAVSTGAPSEQSNNESLKQKHKGTKSKRHIADPGGKVKVFDLSSSKKMFQQQKREHYRMKAHHKEVEEDYRKKVDPFPGEAAIPADRLKKYQRGKLTTTKWARSKLAMGEIRKREKKMKAAVKQAARSEYLLTEEAGYLEGDDGTHTTNISQGDIVEAVDITSAQKHFELRLNEFGPYRAQYTRNGRFMLMGGAKGHIAAIDWLTKKLLCEINVMETIHDIQWLHQETMYAVAQKQWTYIYDNQGIELHCLKMVDSALRLEFLPFHFLLASSSSKGYLSWIDVSIGEKVAGHATGLGRLDVMCQNPNNATLCLGHSGGTVTMWSPNVKEPLVKMLCHRHGVRSIAVDPQGKYIATSGIDRKLKIWDIRNYKMLQSYQIGIGASSLAFSQRDMLAVSKGNIVEVYKDCCRQTVTSPYMSHRLPGSVLNVQFCPYEDVLGVGHERGFESLLIPGAGEPNFDALEANPFQSKKQRRQAEVKMLLDKIPADMIHLNDRIGEIDIKTFKQRIELTNSIKTLKPELMDYTPKYKMKGKNKGRKREQRKKGVVEEDQRKAVRREMKKKSDTARGNQHNQHRDSGNVLNRFERTQS</sequence>
<evidence type="ECO:0000256" key="10">
    <source>
        <dbReference type="SAM" id="MobiDB-lite"/>
    </source>
</evidence>
<evidence type="ECO:0000259" key="11">
    <source>
        <dbReference type="SMART" id="SM01033"/>
    </source>
</evidence>
<feature type="compositionally biased region" description="Basic residues" evidence="10">
    <location>
        <begin position="16"/>
        <end position="28"/>
    </location>
</feature>
<evidence type="ECO:0000256" key="7">
    <source>
        <dbReference type="ARBA" id="ARBA00064570"/>
    </source>
</evidence>
<gene>
    <name evidence="12" type="ORF">KP79_PYT04718</name>
</gene>
<dbReference type="SMART" id="SM00320">
    <property type="entry name" value="WD40"/>
    <property type="match status" value="2"/>
</dbReference>
<feature type="domain" description="BING4 C-terminal" evidence="11">
    <location>
        <begin position="444"/>
        <end position="522"/>
    </location>
</feature>
<accession>A0A210PLR3</accession>
<comment type="caution">
    <text evidence="12">The sequence shown here is derived from an EMBL/GenBank/DDBJ whole genome shotgun (WGS) entry which is preliminary data.</text>
</comment>
<feature type="region of interest" description="Disordered" evidence="10">
    <location>
        <begin position="553"/>
        <end position="617"/>
    </location>
</feature>
<evidence type="ECO:0000256" key="8">
    <source>
        <dbReference type="ARBA" id="ARBA00070552"/>
    </source>
</evidence>
<dbReference type="Proteomes" id="UP000242188">
    <property type="component" value="Unassembled WGS sequence"/>
</dbReference>
<proteinExistence type="predicted"/>
<dbReference type="InterPro" id="IPR036322">
    <property type="entry name" value="WD40_repeat_dom_sf"/>
</dbReference>
<keyword evidence="5" id="KW-0539">Nucleus</keyword>
<keyword evidence="2" id="KW-0597">Phosphoprotein</keyword>
<dbReference type="Pfam" id="PF00400">
    <property type="entry name" value="WD40"/>
    <property type="match status" value="1"/>
</dbReference>
<feature type="compositionally biased region" description="Basic residues" evidence="10">
    <location>
        <begin position="556"/>
        <end position="570"/>
    </location>
</feature>
<feature type="compositionally biased region" description="Basic and acidic residues" evidence="10">
    <location>
        <begin position="601"/>
        <end position="617"/>
    </location>
</feature>
<evidence type="ECO:0000256" key="2">
    <source>
        <dbReference type="ARBA" id="ARBA00022553"/>
    </source>
</evidence>
<dbReference type="GO" id="GO:0000462">
    <property type="term" value="P:maturation of SSU-rRNA from tricistronic rRNA transcript (SSU-rRNA, 5.8S rRNA, LSU-rRNA)"/>
    <property type="evidence" value="ECO:0007669"/>
    <property type="project" value="TreeGrafter"/>
</dbReference>
<keyword evidence="3 9" id="KW-0853">WD repeat</keyword>
<organism evidence="12 13">
    <name type="scientific">Mizuhopecten yessoensis</name>
    <name type="common">Japanese scallop</name>
    <name type="synonym">Patinopecten yessoensis</name>
    <dbReference type="NCBI Taxonomy" id="6573"/>
    <lineage>
        <taxon>Eukaryota</taxon>
        <taxon>Metazoa</taxon>
        <taxon>Spiralia</taxon>
        <taxon>Lophotrochozoa</taxon>
        <taxon>Mollusca</taxon>
        <taxon>Bivalvia</taxon>
        <taxon>Autobranchia</taxon>
        <taxon>Pteriomorphia</taxon>
        <taxon>Pectinida</taxon>
        <taxon>Pectinoidea</taxon>
        <taxon>Pectinidae</taxon>
        <taxon>Mizuhopecten</taxon>
    </lineage>
</organism>
<keyword evidence="13" id="KW-1185">Reference proteome</keyword>
<comment type="subunit">
    <text evidence="7">Part of the small subunit (SSU) processome, composed of more than 70 proteins and the RNA chaperone small nucleolar RNA (snoRNA) U3. Interacts with DDX21, NCL, NOP2 and EBNA1BP2.</text>
</comment>
<evidence type="ECO:0000313" key="13">
    <source>
        <dbReference type="Proteomes" id="UP000242188"/>
    </source>
</evidence>
<evidence type="ECO:0000313" key="12">
    <source>
        <dbReference type="EMBL" id="OWF37440.1"/>
    </source>
</evidence>
<comment type="subcellular location">
    <subcellularLocation>
        <location evidence="1">Nucleus</location>
        <location evidence="1">Nucleolus</location>
    </subcellularLocation>
</comment>
<dbReference type="AlphaFoldDB" id="A0A210PLR3"/>
<dbReference type="SMART" id="SM01033">
    <property type="entry name" value="BING4CT"/>
    <property type="match status" value="1"/>
</dbReference>
<comment type="function">
    <text evidence="6">Scaffold component of the nucleolar structure. Required for localization of DDX21 and NCL to the granular compartment of the nucleolus. Part of the small subunit (SSU) processome, first precursor of the small eukaryotic ribosomal subunit. During the assembly of the SSU processome in the nucleolus, many ribosome biogenesis factors, an RNA chaperone and ribosomal proteins associate with the nascent pre-rRNA and work in concert to generate RNA folding, modifications, rearrangements and cleavage as well as targeted degradation of pre-ribosomal RNA by the RNA exosome.</text>
</comment>
<dbReference type="Pfam" id="PF08149">
    <property type="entry name" value="BING4CT"/>
    <property type="match status" value="1"/>
</dbReference>
<dbReference type="FunFam" id="2.130.10.10:FF:000128">
    <property type="entry name" value="WD repeat domain 46"/>
    <property type="match status" value="1"/>
</dbReference>
<dbReference type="PANTHER" id="PTHR14085">
    <property type="entry name" value="WD-REPEAT PROTEIN BING4"/>
    <property type="match status" value="1"/>
</dbReference>
<dbReference type="PROSITE" id="PS50294">
    <property type="entry name" value="WD_REPEATS_REGION"/>
    <property type="match status" value="1"/>
</dbReference>
<feature type="compositionally biased region" description="Basic residues" evidence="10">
    <location>
        <begin position="48"/>
        <end position="57"/>
    </location>
</feature>
<dbReference type="InterPro" id="IPR015943">
    <property type="entry name" value="WD40/YVTN_repeat-like_dom_sf"/>
</dbReference>
<name>A0A210PLR3_MIZYE</name>
<evidence type="ECO:0000256" key="6">
    <source>
        <dbReference type="ARBA" id="ARBA00059061"/>
    </source>
</evidence>
<keyword evidence="4" id="KW-0677">Repeat</keyword>
<dbReference type="InterPro" id="IPR012952">
    <property type="entry name" value="BING4_C_dom"/>
</dbReference>
<dbReference type="InterPro" id="IPR019775">
    <property type="entry name" value="WD40_repeat_CS"/>
</dbReference>
<dbReference type="STRING" id="6573.A0A210PLR3"/>
<evidence type="ECO:0000256" key="4">
    <source>
        <dbReference type="ARBA" id="ARBA00022737"/>
    </source>
</evidence>
<dbReference type="InterPro" id="IPR040315">
    <property type="entry name" value="WDR46/Utp7"/>
</dbReference>
<dbReference type="SUPFAM" id="SSF50978">
    <property type="entry name" value="WD40 repeat-like"/>
    <property type="match status" value="1"/>
</dbReference>
<protein>
    <recommendedName>
        <fullName evidence="8">WD repeat-containing protein 46</fullName>
    </recommendedName>
</protein>
<evidence type="ECO:0000256" key="5">
    <source>
        <dbReference type="ARBA" id="ARBA00023242"/>
    </source>
</evidence>
<dbReference type="PANTHER" id="PTHR14085:SF3">
    <property type="entry name" value="WD REPEAT-CONTAINING PROTEIN 46"/>
    <property type="match status" value="1"/>
</dbReference>
<feature type="compositionally biased region" description="Polar residues" evidence="10">
    <location>
        <begin position="35"/>
        <end position="45"/>
    </location>
</feature>
<evidence type="ECO:0000256" key="1">
    <source>
        <dbReference type="ARBA" id="ARBA00004604"/>
    </source>
</evidence>
<dbReference type="OrthoDB" id="10251154at2759"/>
<dbReference type="GO" id="GO:0032040">
    <property type="term" value="C:small-subunit processome"/>
    <property type="evidence" value="ECO:0007669"/>
    <property type="project" value="TreeGrafter"/>
</dbReference>
<dbReference type="GO" id="GO:0030686">
    <property type="term" value="C:90S preribosome"/>
    <property type="evidence" value="ECO:0007669"/>
    <property type="project" value="TreeGrafter"/>
</dbReference>
<feature type="region of interest" description="Disordered" evidence="10">
    <location>
        <begin position="1"/>
        <end position="61"/>
    </location>
</feature>
<dbReference type="PROSITE" id="PS00678">
    <property type="entry name" value="WD_REPEATS_1"/>
    <property type="match status" value="1"/>
</dbReference>
<feature type="compositionally biased region" description="Basic and acidic residues" evidence="10">
    <location>
        <begin position="571"/>
        <end position="593"/>
    </location>
</feature>
<dbReference type="InterPro" id="IPR001680">
    <property type="entry name" value="WD40_rpt"/>
</dbReference>
<feature type="repeat" description="WD" evidence="9">
    <location>
        <begin position="363"/>
        <end position="404"/>
    </location>
</feature>
<dbReference type="Gene3D" id="2.130.10.10">
    <property type="entry name" value="YVTN repeat-like/Quinoprotein amine dehydrogenase"/>
    <property type="match status" value="1"/>
</dbReference>
<evidence type="ECO:0000256" key="3">
    <source>
        <dbReference type="ARBA" id="ARBA00022574"/>
    </source>
</evidence>
<dbReference type="EMBL" id="NEDP02005589">
    <property type="protein sequence ID" value="OWF37440.1"/>
    <property type="molecule type" value="Genomic_DNA"/>
</dbReference>
<dbReference type="PROSITE" id="PS50082">
    <property type="entry name" value="WD_REPEATS_2"/>
    <property type="match status" value="1"/>
</dbReference>
<reference evidence="12 13" key="1">
    <citation type="journal article" date="2017" name="Nat. Ecol. Evol.">
        <title>Scallop genome provides insights into evolution of bilaterian karyotype and development.</title>
        <authorList>
            <person name="Wang S."/>
            <person name="Zhang J."/>
            <person name="Jiao W."/>
            <person name="Li J."/>
            <person name="Xun X."/>
            <person name="Sun Y."/>
            <person name="Guo X."/>
            <person name="Huan P."/>
            <person name="Dong B."/>
            <person name="Zhang L."/>
            <person name="Hu X."/>
            <person name="Sun X."/>
            <person name="Wang J."/>
            <person name="Zhao C."/>
            <person name="Wang Y."/>
            <person name="Wang D."/>
            <person name="Huang X."/>
            <person name="Wang R."/>
            <person name="Lv J."/>
            <person name="Li Y."/>
            <person name="Zhang Z."/>
            <person name="Liu B."/>
            <person name="Lu W."/>
            <person name="Hui Y."/>
            <person name="Liang J."/>
            <person name="Zhou Z."/>
            <person name="Hou R."/>
            <person name="Li X."/>
            <person name="Liu Y."/>
            <person name="Li H."/>
            <person name="Ning X."/>
            <person name="Lin Y."/>
            <person name="Zhao L."/>
            <person name="Xing Q."/>
            <person name="Dou J."/>
            <person name="Li Y."/>
            <person name="Mao J."/>
            <person name="Guo H."/>
            <person name="Dou H."/>
            <person name="Li T."/>
            <person name="Mu C."/>
            <person name="Jiang W."/>
            <person name="Fu Q."/>
            <person name="Fu X."/>
            <person name="Miao Y."/>
            <person name="Liu J."/>
            <person name="Yu Q."/>
            <person name="Li R."/>
            <person name="Liao H."/>
            <person name="Li X."/>
            <person name="Kong Y."/>
            <person name="Jiang Z."/>
            <person name="Chourrout D."/>
            <person name="Li R."/>
            <person name="Bao Z."/>
        </authorList>
    </citation>
    <scope>NUCLEOTIDE SEQUENCE [LARGE SCALE GENOMIC DNA]</scope>
    <source>
        <strain evidence="12 13">PY_sf001</strain>
    </source>
</reference>
<evidence type="ECO:0000256" key="9">
    <source>
        <dbReference type="PROSITE-ProRule" id="PRU00221"/>
    </source>
</evidence>